<protein>
    <submittedName>
        <fullName evidence="4">NUDIX hydrolase</fullName>
    </submittedName>
</protein>
<dbReference type="OrthoDB" id="954553at2"/>
<comment type="cofactor">
    <cofactor evidence="1">
        <name>Mg(2+)</name>
        <dbReference type="ChEBI" id="CHEBI:18420"/>
    </cofactor>
</comment>
<reference evidence="4 5" key="1">
    <citation type="submission" date="2015-11" db="EMBL/GenBank/DDBJ databases">
        <title>Draft Genome Sequence of the Strain BR 10423 (Rhizobium sp.) isolated from nodules of Mimosa pudica.</title>
        <authorList>
            <person name="Barauna A.C."/>
            <person name="Zilli J.E."/>
            <person name="Simoes-Araujo J.L."/>
            <person name="Reis V.M."/>
            <person name="James E.K."/>
            <person name="Reis F.B.Jr."/>
            <person name="Rouws L.F."/>
            <person name="Passos S.R."/>
            <person name="Gois S.R."/>
        </authorList>
    </citation>
    <scope>NUCLEOTIDE SEQUENCE [LARGE SCALE GENOMIC DNA]</scope>
    <source>
        <strain evidence="4 5">BR10423</strain>
    </source>
</reference>
<keyword evidence="5" id="KW-1185">Reference proteome</keyword>
<organism evidence="4 5">
    <name type="scientific">Rhizobium altiplani</name>
    <dbReference type="NCBI Taxonomy" id="1864509"/>
    <lineage>
        <taxon>Bacteria</taxon>
        <taxon>Pseudomonadati</taxon>
        <taxon>Pseudomonadota</taxon>
        <taxon>Alphaproteobacteria</taxon>
        <taxon>Hyphomicrobiales</taxon>
        <taxon>Rhizobiaceae</taxon>
        <taxon>Rhizobium/Agrobacterium group</taxon>
        <taxon>Rhizobium</taxon>
    </lineage>
</organism>
<dbReference type="PANTHER" id="PTHR21340:SF7">
    <property type="entry name" value="NUDIX HYDROLASE DOMAIN-CONTAINING PROTEIN"/>
    <property type="match status" value="1"/>
</dbReference>
<dbReference type="PROSITE" id="PS00893">
    <property type="entry name" value="NUDIX_BOX"/>
    <property type="match status" value="1"/>
</dbReference>
<dbReference type="RefSeq" id="WP_062372751.1">
    <property type="nucleotide sequence ID" value="NZ_LNCD01000106.1"/>
</dbReference>
<proteinExistence type="predicted"/>
<dbReference type="GO" id="GO:0004081">
    <property type="term" value="F:bis(5'-nucleosyl)-tetraphosphatase (asymmetrical) activity"/>
    <property type="evidence" value="ECO:0007669"/>
    <property type="project" value="TreeGrafter"/>
</dbReference>
<dbReference type="InterPro" id="IPR000086">
    <property type="entry name" value="NUDIX_hydrolase_dom"/>
</dbReference>
<evidence type="ECO:0000256" key="1">
    <source>
        <dbReference type="ARBA" id="ARBA00001946"/>
    </source>
</evidence>
<dbReference type="Gene3D" id="3.90.79.10">
    <property type="entry name" value="Nucleoside Triphosphate Pyrophosphohydrolase"/>
    <property type="match status" value="1"/>
</dbReference>
<dbReference type="InterPro" id="IPR015797">
    <property type="entry name" value="NUDIX_hydrolase-like_dom_sf"/>
</dbReference>
<feature type="domain" description="Nudix hydrolase" evidence="3">
    <location>
        <begin position="1"/>
        <end position="149"/>
    </location>
</feature>
<dbReference type="InterPro" id="IPR051325">
    <property type="entry name" value="Nudix_hydrolase_domain"/>
</dbReference>
<accession>A0A109JD26</accession>
<dbReference type="PROSITE" id="PS51462">
    <property type="entry name" value="NUDIX"/>
    <property type="match status" value="1"/>
</dbReference>
<name>A0A109JD26_9HYPH</name>
<dbReference type="SUPFAM" id="SSF55811">
    <property type="entry name" value="Nudix"/>
    <property type="match status" value="1"/>
</dbReference>
<dbReference type="GO" id="GO:0006167">
    <property type="term" value="P:AMP biosynthetic process"/>
    <property type="evidence" value="ECO:0007669"/>
    <property type="project" value="TreeGrafter"/>
</dbReference>
<evidence type="ECO:0000259" key="3">
    <source>
        <dbReference type="PROSITE" id="PS51462"/>
    </source>
</evidence>
<dbReference type="PANTHER" id="PTHR21340">
    <property type="entry name" value="DIADENOSINE 5,5-P1,P4-TETRAPHOSPHATE PYROPHOSPHOHYDROLASE MUTT"/>
    <property type="match status" value="1"/>
</dbReference>
<comment type="caution">
    <text evidence="4">The sequence shown here is derived from an EMBL/GenBank/DDBJ whole genome shotgun (WGS) entry which is preliminary data.</text>
</comment>
<keyword evidence="2 4" id="KW-0378">Hydrolase</keyword>
<evidence type="ECO:0000256" key="2">
    <source>
        <dbReference type="ARBA" id="ARBA00022801"/>
    </source>
</evidence>
<dbReference type="CDD" id="cd04662">
    <property type="entry name" value="NUDIX_Hydrolase"/>
    <property type="match status" value="1"/>
</dbReference>
<gene>
    <name evidence="4" type="ORF">AS026_14860</name>
</gene>
<dbReference type="AlphaFoldDB" id="A0A109JD26"/>
<evidence type="ECO:0000313" key="5">
    <source>
        <dbReference type="Proteomes" id="UP000068164"/>
    </source>
</evidence>
<dbReference type="GO" id="GO:0006754">
    <property type="term" value="P:ATP biosynthetic process"/>
    <property type="evidence" value="ECO:0007669"/>
    <property type="project" value="TreeGrafter"/>
</dbReference>
<dbReference type="InterPro" id="IPR020084">
    <property type="entry name" value="NUDIX_hydrolase_CS"/>
</dbReference>
<sequence length="161" mass="18258">MAKRSAGLLIYRLRDGSYEVLLVHPGGPYWAKKDIGAWSIPKGLVEEDEDELDAARRETREELGVDVEGSFHHLGEYKQPGGKIVVAWAIEADTDLKAIASNHFQMEWPPRSGVMVEFPEVDRAEWFTLPDAEQKILKGQQPLLADFLRRRLQSPLEVYAT</sequence>
<evidence type="ECO:0000313" key="4">
    <source>
        <dbReference type="EMBL" id="KWV46679.1"/>
    </source>
</evidence>
<dbReference type="EMBL" id="LNCD01000106">
    <property type="protein sequence ID" value="KWV46679.1"/>
    <property type="molecule type" value="Genomic_DNA"/>
</dbReference>
<dbReference type="Proteomes" id="UP000068164">
    <property type="component" value="Unassembled WGS sequence"/>
</dbReference>
<dbReference type="Pfam" id="PF00293">
    <property type="entry name" value="NUDIX"/>
    <property type="match status" value="1"/>
</dbReference>